<sequence length="391" mass="43380">MTPPPLSEWLNELLLALQWLQNLVLLAWYWLTGQTTDFGQPAWPLEHRVAAEVLRIDHQLARQVLYSLIGAPLLWLTLIVALCWRRLRWWLLAGFVLGVGLIPWPAPELVFTTAYPSSFHQSPTLFAADSIVRGRTLYQQNCLSCHGADGSGQGERASSLSRWPPHLASPLLGRKADGELAWHILHGMQDHRGQPTMPGFAGQISPDDVWALLDYMKALGAGTGVQQQGLWPIPLALPDFTVQCENQPPQPLHQMRNRQRVRLIAAGSEADANWLEDPRLLTIMLTPDADTQRHPQMQCWSDSRAAWDSLALMAGVAEDAFAGVQFLADRQGWLRARSLDVWSDSDFLCTSTSDTDGAPAAASPRPADGLGELIDRMDAEPVRYVKGGFAH</sequence>
<evidence type="ECO:0000259" key="6">
    <source>
        <dbReference type="PROSITE" id="PS51007"/>
    </source>
</evidence>
<keyword evidence="5" id="KW-1133">Transmembrane helix</keyword>
<dbReference type="OrthoDB" id="9765171at2"/>
<dbReference type="Pfam" id="PF13442">
    <property type="entry name" value="Cytochrome_CBB3"/>
    <property type="match status" value="1"/>
</dbReference>
<dbReference type="AlphaFoldDB" id="A0A1M4Y9I8"/>
<dbReference type="Proteomes" id="UP000184327">
    <property type="component" value="Unassembled WGS sequence"/>
</dbReference>
<evidence type="ECO:0000256" key="4">
    <source>
        <dbReference type="PROSITE-ProRule" id="PRU00433"/>
    </source>
</evidence>
<gene>
    <name evidence="7" type="ORF">SAMN02745117_01209</name>
</gene>
<dbReference type="SUPFAM" id="SSF46626">
    <property type="entry name" value="Cytochrome c"/>
    <property type="match status" value="1"/>
</dbReference>
<evidence type="ECO:0000313" key="8">
    <source>
        <dbReference type="Proteomes" id="UP000184327"/>
    </source>
</evidence>
<feature type="transmembrane region" description="Helical" evidence="5">
    <location>
        <begin position="89"/>
        <end position="106"/>
    </location>
</feature>
<dbReference type="EMBL" id="FQUZ01000011">
    <property type="protein sequence ID" value="SHF02289.1"/>
    <property type="molecule type" value="Genomic_DNA"/>
</dbReference>
<dbReference type="InterPro" id="IPR009056">
    <property type="entry name" value="Cyt_c-like_dom"/>
</dbReference>
<keyword evidence="1 4" id="KW-0349">Heme</keyword>
<keyword evidence="3 4" id="KW-0408">Iron</keyword>
<feature type="domain" description="Cytochrome c" evidence="6">
    <location>
        <begin position="129"/>
        <end position="220"/>
    </location>
</feature>
<dbReference type="GO" id="GO:0020037">
    <property type="term" value="F:heme binding"/>
    <property type="evidence" value="ECO:0007669"/>
    <property type="project" value="InterPro"/>
</dbReference>
<evidence type="ECO:0000313" key="7">
    <source>
        <dbReference type="EMBL" id="SHF02289.1"/>
    </source>
</evidence>
<dbReference type="InterPro" id="IPR051459">
    <property type="entry name" value="Cytochrome_c-type_DH"/>
</dbReference>
<evidence type="ECO:0000256" key="3">
    <source>
        <dbReference type="ARBA" id="ARBA00023004"/>
    </source>
</evidence>
<protein>
    <submittedName>
        <fullName evidence="7">Cytochrome C oxidase, cbb3-type, subunit III</fullName>
    </submittedName>
</protein>
<feature type="transmembrane region" description="Helical" evidence="5">
    <location>
        <begin position="12"/>
        <end position="31"/>
    </location>
</feature>
<dbReference type="PANTHER" id="PTHR35008:SF4">
    <property type="entry name" value="BLL4482 PROTEIN"/>
    <property type="match status" value="1"/>
</dbReference>
<keyword evidence="8" id="KW-1185">Reference proteome</keyword>
<feature type="transmembrane region" description="Helical" evidence="5">
    <location>
        <begin position="64"/>
        <end position="84"/>
    </location>
</feature>
<dbReference type="GO" id="GO:0009055">
    <property type="term" value="F:electron transfer activity"/>
    <property type="evidence" value="ECO:0007669"/>
    <property type="project" value="InterPro"/>
</dbReference>
<reference evidence="7 8" key="1">
    <citation type="submission" date="2016-11" db="EMBL/GenBank/DDBJ databases">
        <authorList>
            <person name="Jaros S."/>
            <person name="Januszkiewicz K."/>
            <person name="Wedrychowicz H."/>
        </authorList>
    </citation>
    <scope>NUCLEOTIDE SEQUENCE [LARGE SCALE GENOMIC DNA]</scope>
    <source>
        <strain evidence="7 8">DSM 16112</strain>
    </source>
</reference>
<name>A0A1M4Y9I8_9BURK</name>
<dbReference type="PANTHER" id="PTHR35008">
    <property type="entry name" value="BLL4482 PROTEIN-RELATED"/>
    <property type="match status" value="1"/>
</dbReference>
<keyword evidence="5" id="KW-0812">Transmembrane</keyword>
<keyword evidence="2 4" id="KW-0479">Metal-binding</keyword>
<proteinExistence type="predicted"/>
<organism evidence="7 8">
    <name type="scientific">Lampropedia hyalina DSM 16112</name>
    <dbReference type="NCBI Taxonomy" id="1122156"/>
    <lineage>
        <taxon>Bacteria</taxon>
        <taxon>Pseudomonadati</taxon>
        <taxon>Pseudomonadota</taxon>
        <taxon>Betaproteobacteria</taxon>
        <taxon>Burkholderiales</taxon>
        <taxon>Comamonadaceae</taxon>
        <taxon>Lampropedia</taxon>
    </lineage>
</organism>
<dbReference type="GO" id="GO:0046872">
    <property type="term" value="F:metal ion binding"/>
    <property type="evidence" value="ECO:0007669"/>
    <property type="project" value="UniProtKB-KW"/>
</dbReference>
<dbReference type="PROSITE" id="PS51007">
    <property type="entry name" value="CYTC"/>
    <property type="match status" value="1"/>
</dbReference>
<keyword evidence="5" id="KW-0472">Membrane</keyword>
<dbReference type="RefSeq" id="WP_073355806.1">
    <property type="nucleotide sequence ID" value="NZ_FQUZ01000011.1"/>
</dbReference>
<evidence type="ECO:0000256" key="2">
    <source>
        <dbReference type="ARBA" id="ARBA00022723"/>
    </source>
</evidence>
<evidence type="ECO:0000256" key="1">
    <source>
        <dbReference type="ARBA" id="ARBA00022617"/>
    </source>
</evidence>
<dbReference type="InterPro" id="IPR036909">
    <property type="entry name" value="Cyt_c-like_dom_sf"/>
</dbReference>
<dbReference type="STRING" id="1122156.SAMN02745117_01209"/>
<dbReference type="Gene3D" id="1.10.760.10">
    <property type="entry name" value="Cytochrome c-like domain"/>
    <property type="match status" value="1"/>
</dbReference>
<evidence type="ECO:0000256" key="5">
    <source>
        <dbReference type="SAM" id="Phobius"/>
    </source>
</evidence>
<accession>A0A1M4Y9I8</accession>